<dbReference type="PANTHER" id="PTHR37478">
    <property type="match status" value="1"/>
</dbReference>
<evidence type="ECO:0000256" key="2">
    <source>
        <dbReference type="HAMAP-Rule" id="MF_00674"/>
    </source>
</evidence>
<dbReference type="PANTHER" id="PTHR37478:SF2">
    <property type="entry name" value="UPF0251 PROTEIN TK0562"/>
    <property type="match status" value="1"/>
</dbReference>
<sequence length="116" mass="13219">MARPKKERIVCFVPSIKAFGPVEQSSEEINRVDMSIEEFESIRLMDYENLGQETSAEVMGVARSTFQRIYNDARKKIAYSLVQGATIHIEGGNYKLCDDFTGKGHCFPKNHKEEKV</sequence>
<dbReference type="OrthoDB" id="280278at2"/>
<keyword evidence="3" id="KW-0238">DNA-binding</keyword>
<dbReference type="Pfam" id="PF02001">
    <property type="entry name" value="DUF134"/>
    <property type="match status" value="1"/>
</dbReference>
<dbReference type="RefSeq" id="WP_093372808.1">
    <property type="nucleotide sequence ID" value="NZ_FOQA01000007.1"/>
</dbReference>
<dbReference type="AlphaFoldDB" id="A0A1I3FW33"/>
<evidence type="ECO:0000256" key="1">
    <source>
        <dbReference type="ARBA" id="ARBA00009350"/>
    </source>
</evidence>
<comment type="similarity">
    <text evidence="1 2">Belongs to the UPF0251 family.</text>
</comment>
<dbReference type="EMBL" id="FOQA01000007">
    <property type="protein sequence ID" value="SFI15436.1"/>
    <property type="molecule type" value="Genomic_DNA"/>
</dbReference>
<reference evidence="4" key="1">
    <citation type="submission" date="2016-10" db="EMBL/GenBank/DDBJ databases">
        <authorList>
            <person name="Varghese N."/>
            <person name="Submissions S."/>
        </authorList>
    </citation>
    <scope>NUCLEOTIDE SEQUENCE [LARGE SCALE GENOMIC DNA]</scope>
    <source>
        <strain evidence="4">Z-7934</strain>
    </source>
</reference>
<dbReference type="GO" id="GO:0003677">
    <property type="term" value="F:DNA binding"/>
    <property type="evidence" value="ECO:0007669"/>
    <property type="project" value="UniProtKB-KW"/>
</dbReference>
<dbReference type="InterPro" id="IPR002852">
    <property type="entry name" value="UPF0251"/>
</dbReference>
<name>A0A1I3FW33_9FIRM</name>
<dbReference type="STRING" id="69895.SAMN05192551_10772"/>
<protein>
    <recommendedName>
        <fullName evidence="2">UPF0251 protein SAMN05192551_10772</fullName>
    </recommendedName>
</protein>
<proteinExistence type="inferred from homology"/>
<keyword evidence="4" id="KW-1185">Reference proteome</keyword>
<dbReference type="HAMAP" id="MF_00674">
    <property type="entry name" value="UPF0251"/>
    <property type="match status" value="1"/>
</dbReference>
<evidence type="ECO:0000313" key="3">
    <source>
        <dbReference type="EMBL" id="SFI15436.1"/>
    </source>
</evidence>
<organism evidence="3 4">
    <name type="scientific">Tindallia magadiensis</name>
    <dbReference type="NCBI Taxonomy" id="69895"/>
    <lineage>
        <taxon>Bacteria</taxon>
        <taxon>Bacillati</taxon>
        <taxon>Bacillota</taxon>
        <taxon>Clostridia</taxon>
        <taxon>Peptostreptococcales</taxon>
        <taxon>Tindalliaceae</taxon>
        <taxon>Tindallia</taxon>
    </lineage>
</organism>
<gene>
    <name evidence="3" type="ORF">SAMN05192551_10772</name>
</gene>
<evidence type="ECO:0000313" key="4">
    <source>
        <dbReference type="Proteomes" id="UP000199287"/>
    </source>
</evidence>
<dbReference type="Proteomes" id="UP000199287">
    <property type="component" value="Unassembled WGS sequence"/>
</dbReference>
<accession>A0A1I3FW33</accession>